<dbReference type="EC" id="3.4.21.88" evidence="12"/>
<protein>
    <recommendedName>
        <fullName evidence="12">LexA repressor</fullName>
        <ecNumber evidence="12">3.4.21.88</ecNumber>
    </recommendedName>
</protein>
<keyword evidence="4 12" id="KW-0227">DNA damage</keyword>
<keyword evidence="2 12" id="KW-0678">Repressor</keyword>
<dbReference type="HAMAP" id="MF_00015">
    <property type="entry name" value="LexA"/>
    <property type="match status" value="1"/>
</dbReference>
<evidence type="ECO:0000256" key="10">
    <source>
        <dbReference type="ARBA" id="ARBA00023204"/>
    </source>
</evidence>
<evidence type="ECO:0000259" key="14">
    <source>
        <dbReference type="Pfam" id="PF00717"/>
    </source>
</evidence>
<keyword evidence="6 12" id="KW-0068">Autocatalytic cleavage</keyword>
<dbReference type="GO" id="GO:0006260">
    <property type="term" value="P:DNA replication"/>
    <property type="evidence" value="ECO:0007669"/>
    <property type="project" value="UniProtKB-UniRule"/>
</dbReference>
<evidence type="ECO:0000256" key="1">
    <source>
        <dbReference type="ARBA" id="ARBA00007484"/>
    </source>
</evidence>
<feature type="active site" description="For autocatalytic cleavage activity" evidence="12">
    <location>
        <position position="158"/>
    </location>
</feature>
<dbReference type="InterPro" id="IPR006200">
    <property type="entry name" value="LexA"/>
</dbReference>
<feature type="site" description="Cleavage; by autolysis" evidence="12">
    <location>
        <begin position="86"/>
        <end position="87"/>
    </location>
</feature>
<organism evidence="16 17">
    <name type="scientific">Sediminicurvatus halobius</name>
    <dbReference type="NCBI Taxonomy" id="2182432"/>
    <lineage>
        <taxon>Bacteria</taxon>
        <taxon>Pseudomonadati</taxon>
        <taxon>Pseudomonadota</taxon>
        <taxon>Gammaproteobacteria</taxon>
        <taxon>Chromatiales</taxon>
        <taxon>Ectothiorhodospiraceae</taxon>
        <taxon>Sediminicurvatus</taxon>
    </lineage>
</organism>
<sequence length="199" mass="22046">MPPLTPRQREVLEALRDCAREGQAPSLDELCRRLGMRSRGSLHRHVQALVDAGLVQPMAGQHRGVHLTETAMEDADTLPLLGRIAAGRPIEAVADSEQVAVPSWLRGRGRCYVLEVRGDSMADEGILDGDRIVVEHREQARNGEIVVALVDGESATLKRIEQRPDCVILYPANAAHEPQRYHPTRITVQGVVVGQMRRY</sequence>
<evidence type="ECO:0000256" key="5">
    <source>
        <dbReference type="ARBA" id="ARBA00022801"/>
    </source>
</evidence>
<evidence type="ECO:0000256" key="3">
    <source>
        <dbReference type="ARBA" id="ARBA00022705"/>
    </source>
</evidence>
<dbReference type="EMBL" id="QFFI01000019">
    <property type="protein sequence ID" value="PWG62418.1"/>
    <property type="molecule type" value="Genomic_DNA"/>
</dbReference>
<dbReference type="AlphaFoldDB" id="A0A2U2N027"/>
<dbReference type="PANTHER" id="PTHR33516">
    <property type="entry name" value="LEXA REPRESSOR"/>
    <property type="match status" value="1"/>
</dbReference>
<keyword evidence="10 12" id="KW-0234">DNA repair</keyword>
<evidence type="ECO:0000256" key="9">
    <source>
        <dbReference type="ARBA" id="ARBA00023163"/>
    </source>
</evidence>
<gene>
    <name evidence="12" type="primary">lexA</name>
    <name evidence="16" type="ORF">DEM34_12405</name>
</gene>
<feature type="DNA-binding region" description="H-T-H motif" evidence="12">
    <location>
        <begin position="27"/>
        <end position="47"/>
    </location>
</feature>
<dbReference type="NCBIfam" id="TIGR00498">
    <property type="entry name" value="lexA"/>
    <property type="match status" value="1"/>
</dbReference>
<evidence type="ECO:0000256" key="12">
    <source>
        <dbReference type="HAMAP-Rule" id="MF_00015"/>
    </source>
</evidence>
<dbReference type="Gene3D" id="1.10.10.10">
    <property type="entry name" value="Winged helix-like DNA-binding domain superfamily/Winged helix DNA-binding domain"/>
    <property type="match status" value="1"/>
</dbReference>
<evidence type="ECO:0000313" key="17">
    <source>
        <dbReference type="Proteomes" id="UP000245474"/>
    </source>
</evidence>
<evidence type="ECO:0000256" key="7">
    <source>
        <dbReference type="ARBA" id="ARBA00023015"/>
    </source>
</evidence>
<comment type="subunit">
    <text evidence="12">Homodimer.</text>
</comment>
<keyword evidence="11 12" id="KW-0742">SOS response</keyword>
<keyword evidence="9 12" id="KW-0804">Transcription</keyword>
<dbReference type="InterPro" id="IPR015927">
    <property type="entry name" value="Peptidase_S24_S26A/B/C"/>
</dbReference>
<evidence type="ECO:0000259" key="15">
    <source>
        <dbReference type="Pfam" id="PF01726"/>
    </source>
</evidence>
<evidence type="ECO:0000256" key="8">
    <source>
        <dbReference type="ARBA" id="ARBA00023125"/>
    </source>
</evidence>
<proteinExistence type="inferred from homology"/>
<keyword evidence="8 12" id="KW-0238">DNA-binding</keyword>
<comment type="similarity">
    <text evidence="1 12 13">Belongs to the peptidase S24 family.</text>
</comment>
<dbReference type="PANTHER" id="PTHR33516:SF2">
    <property type="entry name" value="LEXA REPRESSOR-RELATED"/>
    <property type="match status" value="1"/>
</dbReference>
<dbReference type="GO" id="GO:0009432">
    <property type="term" value="P:SOS response"/>
    <property type="evidence" value="ECO:0007669"/>
    <property type="project" value="UniProtKB-UniRule"/>
</dbReference>
<dbReference type="InterPro" id="IPR006197">
    <property type="entry name" value="Peptidase_S24_LexA"/>
</dbReference>
<dbReference type="InterPro" id="IPR050077">
    <property type="entry name" value="LexA_repressor"/>
</dbReference>
<dbReference type="InterPro" id="IPR039418">
    <property type="entry name" value="LexA-like"/>
</dbReference>
<dbReference type="GO" id="GO:0006281">
    <property type="term" value="P:DNA repair"/>
    <property type="evidence" value="ECO:0007669"/>
    <property type="project" value="UniProtKB-UniRule"/>
</dbReference>
<feature type="domain" description="Peptidase S24/S26A/S26B/S26C" evidence="14">
    <location>
        <begin position="79"/>
        <end position="193"/>
    </location>
</feature>
<comment type="caution">
    <text evidence="16">The sequence shown here is derived from an EMBL/GenBank/DDBJ whole genome shotgun (WGS) entry which is preliminary data.</text>
</comment>
<dbReference type="GO" id="GO:0003677">
    <property type="term" value="F:DNA binding"/>
    <property type="evidence" value="ECO:0007669"/>
    <property type="project" value="UniProtKB-UniRule"/>
</dbReference>
<evidence type="ECO:0000256" key="6">
    <source>
        <dbReference type="ARBA" id="ARBA00022813"/>
    </source>
</evidence>
<evidence type="ECO:0000256" key="11">
    <source>
        <dbReference type="ARBA" id="ARBA00023236"/>
    </source>
</evidence>
<comment type="function">
    <text evidence="12">Represses a number of genes involved in the response to DNA damage (SOS response), including recA and lexA. In the presence of single-stranded DNA, RecA interacts with LexA causing an autocatalytic cleavage which disrupts the DNA-binding part of LexA, leading to derepression of the SOS regulon and eventually DNA repair.</text>
</comment>
<dbReference type="Pfam" id="PF00717">
    <property type="entry name" value="Peptidase_S24"/>
    <property type="match status" value="1"/>
</dbReference>
<dbReference type="GO" id="GO:0004252">
    <property type="term" value="F:serine-type endopeptidase activity"/>
    <property type="evidence" value="ECO:0007669"/>
    <property type="project" value="UniProtKB-UniRule"/>
</dbReference>
<dbReference type="SUPFAM" id="SSF46785">
    <property type="entry name" value="Winged helix' DNA-binding domain"/>
    <property type="match status" value="1"/>
</dbReference>
<dbReference type="InterPro" id="IPR006199">
    <property type="entry name" value="LexA_DNA-bd_dom"/>
</dbReference>
<keyword evidence="3 12" id="KW-0235">DNA replication</keyword>
<dbReference type="GO" id="GO:0006508">
    <property type="term" value="P:proteolysis"/>
    <property type="evidence" value="ECO:0007669"/>
    <property type="project" value="InterPro"/>
</dbReference>
<keyword evidence="5 12" id="KW-0378">Hydrolase</keyword>
<dbReference type="InterPro" id="IPR036388">
    <property type="entry name" value="WH-like_DNA-bd_sf"/>
</dbReference>
<feature type="active site" description="For autocatalytic cleavage activity" evidence="12">
    <location>
        <position position="120"/>
    </location>
</feature>
<dbReference type="InterPro" id="IPR036390">
    <property type="entry name" value="WH_DNA-bd_sf"/>
</dbReference>
<comment type="catalytic activity">
    <reaction evidence="12">
        <text>Hydrolysis of Ala-|-Gly bond in repressor LexA.</text>
        <dbReference type="EC" id="3.4.21.88"/>
    </reaction>
</comment>
<dbReference type="Pfam" id="PF01726">
    <property type="entry name" value="LexA_DNA_bind"/>
    <property type="match status" value="1"/>
</dbReference>
<dbReference type="PRINTS" id="PR00726">
    <property type="entry name" value="LEXASERPTASE"/>
</dbReference>
<evidence type="ECO:0000256" key="13">
    <source>
        <dbReference type="RuleBase" id="RU003991"/>
    </source>
</evidence>
<dbReference type="OrthoDB" id="9802364at2"/>
<dbReference type="SUPFAM" id="SSF51306">
    <property type="entry name" value="LexA/Signal peptidase"/>
    <property type="match status" value="1"/>
</dbReference>
<evidence type="ECO:0000256" key="2">
    <source>
        <dbReference type="ARBA" id="ARBA00022491"/>
    </source>
</evidence>
<dbReference type="Gene3D" id="2.10.109.10">
    <property type="entry name" value="Umud Fragment, subunit A"/>
    <property type="match status" value="1"/>
</dbReference>
<dbReference type="GO" id="GO:0045892">
    <property type="term" value="P:negative regulation of DNA-templated transcription"/>
    <property type="evidence" value="ECO:0007669"/>
    <property type="project" value="UniProtKB-UniRule"/>
</dbReference>
<dbReference type="RefSeq" id="WP_109679134.1">
    <property type="nucleotide sequence ID" value="NZ_CP086615.1"/>
</dbReference>
<keyword evidence="17" id="KW-1185">Reference proteome</keyword>
<feature type="domain" description="LexA repressor DNA-binding" evidence="15">
    <location>
        <begin position="1"/>
        <end position="64"/>
    </location>
</feature>
<evidence type="ECO:0000256" key="4">
    <source>
        <dbReference type="ARBA" id="ARBA00022763"/>
    </source>
</evidence>
<evidence type="ECO:0000313" key="16">
    <source>
        <dbReference type="EMBL" id="PWG62418.1"/>
    </source>
</evidence>
<dbReference type="CDD" id="cd06529">
    <property type="entry name" value="S24_LexA-like"/>
    <property type="match status" value="1"/>
</dbReference>
<accession>A0A2U2N027</accession>
<dbReference type="InterPro" id="IPR036286">
    <property type="entry name" value="LexA/Signal_pep-like_sf"/>
</dbReference>
<name>A0A2U2N027_9GAMM</name>
<reference evidence="16 17" key="1">
    <citation type="submission" date="2018-05" db="EMBL/GenBank/DDBJ databases">
        <title>Spiribacter halobius sp. nov., a moderately halophilic bacterium isolated from marine solar saltern.</title>
        <authorList>
            <person name="Zheng W.-S."/>
            <person name="Lu D.-C."/>
            <person name="Du Z.-J."/>
        </authorList>
    </citation>
    <scope>NUCLEOTIDE SEQUENCE [LARGE SCALE GENOMIC DNA]</scope>
    <source>
        <strain evidence="16 17">E85</strain>
    </source>
</reference>
<keyword evidence="7 12" id="KW-0805">Transcription regulation</keyword>
<dbReference type="Proteomes" id="UP000245474">
    <property type="component" value="Unassembled WGS sequence"/>
</dbReference>